<proteinExistence type="inferred from homology"/>
<comment type="similarity">
    <text evidence="1">Belongs to the arylamine N-acetyltransferase family.</text>
</comment>
<dbReference type="Pfam" id="PF00797">
    <property type="entry name" value="Acetyltransf_2"/>
    <property type="match status" value="1"/>
</dbReference>
<dbReference type="PANTHER" id="PTHR11786:SF0">
    <property type="entry name" value="ARYLAMINE N-ACETYLTRANSFERASE 4-RELATED"/>
    <property type="match status" value="1"/>
</dbReference>
<evidence type="ECO:0000256" key="1">
    <source>
        <dbReference type="ARBA" id="ARBA00006547"/>
    </source>
</evidence>
<dbReference type="Gene3D" id="3.30.2140.10">
    <property type="entry name" value="Arylamine N-acetyltransferase"/>
    <property type="match status" value="1"/>
</dbReference>
<dbReference type="SUPFAM" id="SSF54001">
    <property type="entry name" value="Cysteine proteinases"/>
    <property type="match status" value="1"/>
</dbReference>
<dbReference type="AlphaFoldDB" id="A0A1M4EAK1"/>
<dbReference type="Gene3D" id="2.40.128.150">
    <property type="entry name" value="Cysteine proteinases"/>
    <property type="match status" value="1"/>
</dbReference>
<sequence>MEELDLSGGAMRRPHDRDLSTYLDRLEIGDPGEPSLDALRALHRAHVERVPYETLEVQLGRRITLDPRESIDRILRGRGGYCVQLNGAFATLLTALGYDVTWHRAGVQAGRRAPASGVSFAPHLALTVRMEGQPWLVDIGLGDGLLEPLPLREGRYRQGPFEFRLSASSVEPGGWRFDHDPRGSIAGLDMETEPASAVDFVEWHPYLCTSPESRLVRAAVVLRRDGAGADALVGCMLRRVSGAGVSEVELGSRGEWFEALSSVFGLHLGDVNGRDREMLWEKVRGAHEAWQRRKGAVAVS</sequence>
<gene>
    <name evidence="2" type="ORF">BN4615_P5342</name>
</gene>
<organism evidence="2">
    <name type="scientific">Nonomuraea gerenzanensis</name>
    <dbReference type="NCBI Taxonomy" id="93944"/>
    <lineage>
        <taxon>Bacteria</taxon>
        <taxon>Bacillati</taxon>
        <taxon>Actinomycetota</taxon>
        <taxon>Actinomycetes</taxon>
        <taxon>Streptosporangiales</taxon>
        <taxon>Streptosporangiaceae</taxon>
        <taxon>Nonomuraea</taxon>
    </lineage>
</organism>
<dbReference type="GO" id="GO:0016407">
    <property type="term" value="F:acetyltransferase activity"/>
    <property type="evidence" value="ECO:0007669"/>
    <property type="project" value="InterPro"/>
</dbReference>
<evidence type="ECO:0000313" key="2">
    <source>
        <dbReference type="EMBL" id="SBO95826.1"/>
    </source>
</evidence>
<protein>
    <submittedName>
        <fullName evidence="2">N-acetyltransferase</fullName>
    </submittedName>
</protein>
<reference evidence="2" key="1">
    <citation type="submission" date="2016-04" db="EMBL/GenBank/DDBJ databases">
        <authorList>
            <person name="Evans L.H."/>
            <person name="Alamgir A."/>
            <person name="Owens N."/>
            <person name="Weber N.D."/>
            <person name="Virtaneva K."/>
            <person name="Barbian K."/>
            <person name="Babar A."/>
            <person name="Rosenke K."/>
        </authorList>
    </citation>
    <scope>NUCLEOTIDE SEQUENCE</scope>
    <source>
        <strain evidence="2">Nono1</strain>
    </source>
</reference>
<keyword evidence="2" id="KW-0808">Transferase</keyword>
<dbReference type="EMBL" id="LT559118">
    <property type="protein sequence ID" value="SBO95826.1"/>
    <property type="molecule type" value="Genomic_DNA"/>
</dbReference>
<dbReference type="InterPro" id="IPR001447">
    <property type="entry name" value="Arylamine_N-AcTrfase"/>
</dbReference>
<accession>A0A1M4EAK1</accession>
<name>A0A1M4EAK1_9ACTN</name>
<dbReference type="PANTHER" id="PTHR11786">
    <property type="entry name" value="N-HYDROXYARYLAMINE O-ACETYLTRANSFERASE"/>
    <property type="match status" value="1"/>
</dbReference>
<dbReference type="InterPro" id="IPR038765">
    <property type="entry name" value="Papain-like_cys_pep_sf"/>
</dbReference>